<sequence length="154" mass="16339">MTWSAGNNTPAPGFTLLELLVVLVVAALMLTLTGPNLARLIPGSELKAFARQSAAVLRELRSEALNMAEVRTLGLDHQARRYRAAAPLALPWPEDVEVGLEAGTLPGAPATAEPQLVFYPDGSSNGGQLQLMRAGHPGYRVQVNPFTGRVSIDG</sequence>
<comment type="caution">
    <text evidence="10">The sequence shown here is derived from an EMBL/GenBank/DDBJ whole genome shotgun (WGS) entry which is preliminary data.</text>
</comment>
<keyword evidence="2" id="KW-1003">Cell membrane</keyword>
<dbReference type="RefSeq" id="WP_217335681.1">
    <property type="nucleotide sequence ID" value="NZ_JAHQZT010000019.1"/>
</dbReference>
<dbReference type="NCBIfam" id="TIGR02532">
    <property type="entry name" value="IV_pilin_GFxxxE"/>
    <property type="match status" value="1"/>
</dbReference>
<evidence type="ECO:0000256" key="8">
    <source>
        <dbReference type="SAM" id="Phobius"/>
    </source>
</evidence>
<gene>
    <name evidence="10" type="ORF">KTN04_13085</name>
</gene>
<dbReference type="Pfam" id="PF12019">
    <property type="entry name" value="GspH"/>
    <property type="match status" value="1"/>
</dbReference>
<dbReference type="InterPro" id="IPR012902">
    <property type="entry name" value="N_methyl_site"/>
</dbReference>
<organism evidence="10 11">
    <name type="scientific">Marinobacterium weihaiense</name>
    <dbReference type="NCBI Taxonomy" id="2851016"/>
    <lineage>
        <taxon>Bacteria</taxon>
        <taxon>Pseudomonadati</taxon>
        <taxon>Pseudomonadota</taxon>
        <taxon>Gammaproteobacteria</taxon>
        <taxon>Oceanospirillales</taxon>
        <taxon>Oceanospirillaceae</taxon>
        <taxon>Marinobacterium</taxon>
    </lineage>
</organism>
<evidence type="ECO:0000256" key="4">
    <source>
        <dbReference type="ARBA" id="ARBA00022519"/>
    </source>
</evidence>
<evidence type="ECO:0000256" key="7">
    <source>
        <dbReference type="ARBA" id="ARBA00023136"/>
    </source>
</evidence>
<keyword evidence="11" id="KW-1185">Reference proteome</keyword>
<comment type="subcellular location">
    <subcellularLocation>
        <location evidence="1">Cell inner membrane</location>
        <topology evidence="1">Single-pass membrane protein</topology>
    </subcellularLocation>
</comment>
<evidence type="ECO:0000256" key="5">
    <source>
        <dbReference type="ARBA" id="ARBA00022692"/>
    </source>
</evidence>
<keyword evidence="5 8" id="KW-0812">Transmembrane</keyword>
<evidence type="ECO:0000313" key="11">
    <source>
        <dbReference type="Proteomes" id="UP000755551"/>
    </source>
</evidence>
<dbReference type="Pfam" id="PF07963">
    <property type="entry name" value="N_methyl"/>
    <property type="match status" value="1"/>
</dbReference>
<protein>
    <submittedName>
        <fullName evidence="10">Prepilin-type N-terminal cleavage/methylation domain-containing protein</fullName>
    </submittedName>
</protein>
<evidence type="ECO:0000256" key="2">
    <source>
        <dbReference type="ARBA" id="ARBA00022475"/>
    </source>
</evidence>
<dbReference type="EMBL" id="JAHQZT010000019">
    <property type="protein sequence ID" value="MBV0934272.1"/>
    <property type="molecule type" value="Genomic_DNA"/>
</dbReference>
<evidence type="ECO:0000256" key="6">
    <source>
        <dbReference type="ARBA" id="ARBA00022989"/>
    </source>
</evidence>
<accession>A0ABS6MD96</accession>
<keyword evidence="3" id="KW-0488">Methylation</keyword>
<feature type="domain" description="General secretion pathway GspH" evidence="9">
    <location>
        <begin position="50"/>
        <end position="145"/>
    </location>
</feature>
<keyword evidence="4" id="KW-0997">Cell inner membrane</keyword>
<keyword evidence="6 8" id="KW-1133">Transmembrane helix</keyword>
<name>A0ABS6MD96_9GAMM</name>
<keyword evidence="7 8" id="KW-0472">Membrane</keyword>
<proteinExistence type="predicted"/>
<dbReference type="Proteomes" id="UP000755551">
    <property type="component" value="Unassembled WGS sequence"/>
</dbReference>
<evidence type="ECO:0000313" key="10">
    <source>
        <dbReference type="EMBL" id="MBV0934272.1"/>
    </source>
</evidence>
<evidence type="ECO:0000259" key="9">
    <source>
        <dbReference type="Pfam" id="PF12019"/>
    </source>
</evidence>
<dbReference type="InterPro" id="IPR022346">
    <property type="entry name" value="T2SS_GspH"/>
</dbReference>
<reference evidence="10 11" key="1">
    <citation type="submission" date="2021-06" db="EMBL/GenBank/DDBJ databases">
        <title>Bacterium isolated from marine sediment.</title>
        <authorList>
            <person name="Zhu K.-L."/>
            <person name="Du Z.-J."/>
            <person name="Liang Q.-Y."/>
        </authorList>
    </citation>
    <scope>NUCLEOTIDE SEQUENCE [LARGE SCALE GENOMIC DNA]</scope>
    <source>
        <strain evidence="10 11">A346</strain>
    </source>
</reference>
<evidence type="ECO:0000256" key="1">
    <source>
        <dbReference type="ARBA" id="ARBA00004377"/>
    </source>
</evidence>
<evidence type="ECO:0000256" key="3">
    <source>
        <dbReference type="ARBA" id="ARBA00022481"/>
    </source>
</evidence>
<feature type="transmembrane region" description="Helical" evidence="8">
    <location>
        <begin position="12"/>
        <end position="32"/>
    </location>
</feature>